<evidence type="ECO:0000256" key="13">
    <source>
        <dbReference type="ARBA" id="ARBA00047289"/>
    </source>
</evidence>
<feature type="region of interest" description="Disordered" evidence="31">
    <location>
        <begin position="382"/>
        <end position="403"/>
    </location>
</feature>
<comment type="catalytic activity">
    <reaction evidence="14">
        <text>malonyl-CoA + H2O = malonyl-4'-phosphopantetheine + adenosine 3',5'-bisphosphate + 2 H(+)</text>
        <dbReference type="Rhea" id="RHEA:67468"/>
        <dbReference type="ChEBI" id="CHEBI:15377"/>
        <dbReference type="ChEBI" id="CHEBI:15378"/>
        <dbReference type="ChEBI" id="CHEBI:57384"/>
        <dbReference type="ChEBI" id="CHEBI:58343"/>
        <dbReference type="ChEBI" id="CHEBI:172363"/>
    </reaction>
    <physiologicalReaction direction="left-to-right" evidence="14">
        <dbReference type="Rhea" id="RHEA:67469"/>
    </physiologicalReaction>
</comment>
<evidence type="ECO:0000256" key="29">
    <source>
        <dbReference type="ARBA" id="ARBA00049284"/>
    </source>
</evidence>
<comment type="catalytic activity">
    <reaction evidence="15">
        <text>tetradecanoyl-CoA + H2O = tetradecanoyl-4'-phosphopantetheine + adenosine 3',5'-bisphosphate + 2 H(+)</text>
        <dbReference type="Rhea" id="RHEA:50028"/>
        <dbReference type="ChEBI" id="CHEBI:15377"/>
        <dbReference type="ChEBI" id="CHEBI:15378"/>
        <dbReference type="ChEBI" id="CHEBI:57385"/>
        <dbReference type="ChEBI" id="CHEBI:58343"/>
        <dbReference type="ChEBI" id="CHEBI:132017"/>
    </reaction>
    <physiologicalReaction direction="left-to-right" evidence="15">
        <dbReference type="Rhea" id="RHEA:50029"/>
    </physiologicalReaction>
</comment>
<comment type="catalytic activity">
    <reaction evidence="22">
        <text>(9Z,12Z,15Z)-octadecatrienoyl-CoA + H2O = S-(9Z,12Z,15Z-octadecatrienoyl)-4'-phosphopantetheine + adenosine 3',5'-bisphosphate + 2 H(+)</text>
        <dbReference type="Rhea" id="RHEA:67532"/>
        <dbReference type="ChEBI" id="CHEBI:15377"/>
        <dbReference type="ChEBI" id="CHEBI:15378"/>
        <dbReference type="ChEBI" id="CHEBI:58343"/>
        <dbReference type="ChEBI" id="CHEBI:74034"/>
        <dbReference type="ChEBI" id="CHEBI:172386"/>
    </reaction>
    <physiologicalReaction direction="left-to-right" evidence="22">
        <dbReference type="Rhea" id="RHEA:67533"/>
    </physiologicalReaction>
</comment>
<evidence type="ECO:0000256" key="4">
    <source>
        <dbReference type="ARBA" id="ARBA00022723"/>
    </source>
</evidence>
<keyword evidence="5" id="KW-0378">Hydrolase</keyword>
<dbReference type="AlphaFoldDB" id="A0AA47P7P6"/>
<evidence type="ECO:0000256" key="14">
    <source>
        <dbReference type="ARBA" id="ARBA00047369"/>
    </source>
</evidence>
<evidence type="ECO:0000256" key="5">
    <source>
        <dbReference type="ARBA" id="ARBA00022801"/>
    </source>
</evidence>
<evidence type="ECO:0000256" key="12">
    <source>
        <dbReference type="ARBA" id="ARBA00045809"/>
    </source>
</evidence>
<dbReference type="PANTHER" id="PTHR12318">
    <property type="entry name" value="TESTOSTERONE-REGULATED PROTEIN RP2"/>
    <property type="match status" value="1"/>
</dbReference>
<evidence type="ECO:0000256" key="8">
    <source>
        <dbReference type="ARBA" id="ARBA00026208"/>
    </source>
</evidence>
<comment type="cofactor">
    <cofactor evidence="1">
        <name>Mn(2+)</name>
        <dbReference type="ChEBI" id="CHEBI:29035"/>
    </cofactor>
</comment>
<evidence type="ECO:0000256" key="3">
    <source>
        <dbReference type="ARBA" id="ARBA00005582"/>
    </source>
</evidence>
<dbReference type="PANTHER" id="PTHR12318:SF0">
    <property type="entry name" value="ACYL-COENZYME A DIPHOSPHATASE NUDT19"/>
    <property type="match status" value="1"/>
</dbReference>
<evidence type="ECO:0000256" key="26">
    <source>
        <dbReference type="ARBA" id="ARBA00048828"/>
    </source>
</evidence>
<evidence type="ECO:0000256" key="16">
    <source>
        <dbReference type="ARBA" id="ARBA00047466"/>
    </source>
</evidence>
<comment type="catalytic activity">
    <reaction evidence="16">
        <text>hexanoyl-CoA + H2O = hexanoyl-4'-phosphopantetheine + adenosine 3',5'-bisphosphate + 2 H(+)</text>
        <dbReference type="Rhea" id="RHEA:49980"/>
        <dbReference type="ChEBI" id="CHEBI:15377"/>
        <dbReference type="ChEBI" id="CHEBI:15378"/>
        <dbReference type="ChEBI" id="CHEBI:58343"/>
        <dbReference type="ChEBI" id="CHEBI:62620"/>
        <dbReference type="ChEBI" id="CHEBI:132012"/>
    </reaction>
    <physiologicalReaction direction="left-to-right" evidence="16">
        <dbReference type="Rhea" id="RHEA:49981"/>
    </physiologicalReaction>
</comment>
<keyword evidence="6" id="KW-0460">Magnesium</keyword>
<evidence type="ECO:0000256" key="19">
    <source>
        <dbReference type="ARBA" id="ARBA00047666"/>
    </source>
</evidence>
<dbReference type="GO" id="GO:0010945">
    <property type="term" value="F:coenzyme A diphosphatase activity"/>
    <property type="evidence" value="ECO:0007669"/>
    <property type="project" value="UniProtKB-EC"/>
</dbReference>
<comment type="catalytic activity">
    <reaction evidence="26">
        <text>hexadecanoyl-CoA + H2O = S-hexadecanoyl-4'-phosphopantetheine + adenosine 3',5'-bisphosphate + 2 H(+)</text>
        <dbReference type="Rhea" id="RHEA:50032"/>
        <dbReference type="ChEBI" id="CHEBI:15377"/>
        <dbReference type="ChEBI" id="CHEBI:15378"/>
        <dbReference type="ChEBI" id="CHEBI:57379"/>
        <dbReference type="ChEBI" id="CHEBI:58343"/>
        <dbReference type="ChEBI" id="CHEBI:132018"/>
    </reaction>
    <physiologicalReaction direction="left-to-right" evidence="26">
        <dbReference type="Rhea" id="RHEA:50033"/>
    </physiologicalReaction>
</comment>
<feature type="region of interest" description="Disordered" evidence="31">
    <location>
        <begin position="322"/>
        <end position="346"/>
    </location>
</feature>
<evidence type="ECO:0000256" key="23">
    <source>
        <dbReference type="ARBA" id="ARBA00048413"/>
    </source>
</evidence>
<dbReference type="EMBL" id="JAOPHQ010001400">
    <property type="protein sequence ID" value="KAK0151220.1"/>
    <property type="molecule type" value="Genomic_DNA"/>
</dbReference>
<evidence type="ECO:0000256" key="6">
    <source>
        <dbReference type="ARBA" id="ARBA00022842"/>
    </source>
</evidence>
<keyword evidence="7" id="KW-0464">Manganese</keyword>
<comment type="caution">
    <text evidence="33">The sequence shown here is derived from an EMBL/GenBank/DDBJ whole genome shotgun (WGS) entry which is preliminary data.</text>
</comment>
<reference evidence="33" key="1">
    <citation type="journal article" date="2023" name="Front. Mar. Sci.">
        <title>A new Merluccius polli reference genome to investigate the effects of global change in West African waters.</title>
        <authorList>
            <person name="Mateo J.L."/>
            <person name="Blanco-Fernandez C."/>
            <person name="Garcia-Vazquez E."/>
            <person name="Machado-Schiaffino G."/>
        </authorList>
    </citation>
    <scope>NUCLEOTIDE SEQUENCE</scope>
    <source>
        <strain evidence="33">C29</strain>
        <tissue evidence="33">Fin</tissue>
    </source>
</reference>
<comment type="catalytic activity">
    <reaction evidence="19">
        <text>propanoyl-CoA + H2O = propanoyl-4'-phosphopantetheine + adenosine 3',5'-bisphosphate + 2 H(+)</text>
        <dbReference type="Rhea" id="RHEA:67464"/>
        <dbReference type="ChEBI" id="CHEBI:15377"/>
        <dbReference type="ChEBI" id="CHEBI:15378"/>
        <dbReference type="ChEBI" id="CHEBI:57392"/>
        <dbReference type="ChEBI" id="CHEBI:58343"/>
        <dbReference type="ChEBI" id="CHEBI:172362"/>
    </reaction>
    <physiologicalReaction direction="left-to-right" evidence="19">
        <dbReference type="Rhea" id="RHEA:67465"/>
    </physiologicalReaction>
</comment>
<comment type="function">
    <text evidence="12">Fatty acyl-coenzyme A (CoA) diphosphatase that hydrolyzes fatty acyl-CoA to yield acyl-4'-phosphopantetheine and adenosine 3',5'-bisphosphate. Mediates the hydrolysis of a wide range of CoA esters, including choloyl-CoA and branched-chain fatty-acyl-CoA esters and at low substrate concentrations medium and long-chain fatty-acyl-CoA esters are the primary substrates. Highest activity seen with medium-chain acyl-CoA esters and higher rates of activity seen with the unsaturated acyl-CoA esters compared with the saturated esters. Exhibits decapping activity towards dpCoA-capped RNAs in vitro.</text>
</comment>
<organism evidence="33 34">
    <name type="scientific">Merluccius polli</name>
    <name type="common">Benguela hake</name>
    <name type="synonym">Merluccius cadenati</name>
    <dbReference type="NCBI Taxonomy" id="89951"/>
    <lineage>
        <taxon>Eukaryota</taxon>
        <taxon>Metazoa</taxon>
        <taxon>Chordata</taxon>
        <taxon>Craniata</taxon>
        <taxon>Vertebrata</taxon>
        <taxon>Euteleostomi</taxon>
        <taxon>Actinopterygii</taxon>
        <taxon>Neopterygii</taxon>
        <taxon>Teleostei</taxon>
        <taxon>Neoteleostei</taxon>
        <taxon>Acanthomorphata</taxon>
        <taxon>Zeiogadaria</taxon>
        <taxon>Gadariae</taxon>
        <taxon>Gadiformes</taxon>
        <taxon>Gadoidei</taxon>
        <taxon>Merlucciidae</taxon>
        <taxon>Merluccius</taxon>
    </lineage>
</organism>
<comment type="catalytic activity">
    <reaction evidence="10">
        <text>CoA + H2O = (R)-4'-phosphopantetheine + adenosine 3',5'-bisphosphate + 2 H(+)</text>
        <dbReference type="Rhea" id="RHEA:64988"/>
        <dbReference type="ChEBI" id="CHEBI:15377"/>
        <dbReference type="ChEBI" id="CHEBI:15378"/>
        <dbReference type="ChEBI" id="CHEBI:57287"/>
        <dbReference type="ChEBI" id="CHEBI:58343"/>
        <dbReference type="ChEBI" id="CHEBI:61723"/>
        <dbReference type="EC" id="3.6.1.77"/>
    </reaction>
    <physiologicalReaction direction="left-to-right" evidence="10">
        <dbReference type="Rhea" id="RHEA:64989"/>
    </physiologicalReaction>
</comment>
<keyword evidence="34" id="KW-1185">Reference proteome</keyword>
<comment type="catalytic activity">
    <reaction evidence="20">
        <text>(9Z,12Z)-octadecadienoyl-CoA + H2O = S-(9Z,12Z-octadecadienoyl)-4'-phosphopantetheine + adenosine 3',5'-bisphosphate + 2 H(+)</text>
        <dbReference type="Rhea" id="RHEA:67536"/>
        <dbReference type="ChEBI" id="CHEBI:15377"/>
        <dbReference type="ChEBI" id="CHEBI:15378"/>
        <dbReference type="ChEBI" id="CHEBI:57383"/>
        <dbReference type="ChEBI" id="CHEBI:58343"/>
        <dbReference type="ChEBI" id="CHEBI:172387"/>
    </reaction>
    <physiologicalReaction direction="left-to-right" evidence="20">
        <dbReference type="Rhea" id="RHEA:67537"/>
    </physiologicalReaction>
</comment>
<evidence type="ECO:0000256" key="22">
    <source>
        <dbReference type="ARBA" id="ARBA00048360"/>
    </source>
</evidence>
<evidence type="ECO:0000256" key="9">
    <source>
        <dbReference type="ARBA" id="ARBA00031193"/>
    </source>
</evidence>
<comment type="catalytic activity">
    <reaction evidence="27">
        <text>an acyl-CoA + H2O = an acyl-4'-phosphopantetheine + adenosine 3',5'-bisphosphate + 2 H(+)</text>
        <dbReference type="Rhea" id="RHEA:50044"/>
        <dbReference type="ChEBI" id="CHEBI:15377"/>
        <dbReference type="ChEBI" id="CHEBI:15378"/>
        <dbReference type="ChEBI" id="CHEBI:58342"/>
        <dbReference type="ChEBI" id="CHEBI:58343"/>
        <dbReference type="ChEBI" id="CHEBI:132023"/>
    </reaction>
    <physiologicalReaction direction="left-to-right" evidence="27">
        <dbReference type="Rhea" id="RHEA:50045"/>
    </physiologicalReaction>
</comment>
<comment type="catalytic activity">
    <reaction evidence="21">
        <text>dodecanoyl-CoA + H2O = S-dodecanoyl-4'-phosphopantetheine + adenosine 3',5'-bisphosphate + 2 H(+)</text>
        <dbReference type="Rhea" id="RHEA:50024"/>
        <dbReference type="ChEBI" id="CHEBI:15377"/>
        <dbReference type="ChEBI" id="CHEBI:15378"/>
        <dbReference type="ChEBI" id="CHEBI:57375"/>
        <dbReference type="ChEBI" id="CHEBI:58343"/>
        <dbReference type="ChEBI" id="CHEBI:132015"/>
    </reaction>
    <physiologicalReaction direction="left-to-right" evidence="21">
        <dbReference type="Rhea" id="RHEA:50025"/>
    </physiologicalReaction>
</comment>
<evidence type="ECO:0000256" key="30">
    <source>
        <dbReference type="ARBA" id="ARBA00049403"/>
    </source>
</evidence>
<comment type="catalytic activity">
    <reaction evidence="25">
        <text>a 5'-end CoA-ribonucleoside in mRNA + H2O = a 5'-end phospho-adenosine-phospho-ribonucleoside in mRNA + (R)-4'-phosphopantetheine + 2 H(+)</text>
        <dbReference type="Rhea" id="RHEA:67592"/>
        <dbReference type="Rhea" id="RHEA-COMP:15719"/>
        <dbReference type="Rhea" id="RHEA-COMP:17276"/>
        <dbReference type="ChEBI" id="CHEBI:15377"/>
        <dbReference type="ChEBI" id="CHEBI:15378"/>
        <dbReference type="ChEBI" id="CHEBI:61723"/>
        <dbReference type="ChEBI" id="CHEBI:144051"/>
        <dbReference type="ChEBI" id="CHEBI:172371"/>
    </reaction>
    <physiologicalReaction direction="left-to-right" evidence="25">
        <dbReference type="Rhea" id="RHEA:67593"/>
    </physiologicalReaction>
</comment>
<evidence type="ECO:0000256" key="2">
    <source>
        <dbReference type="ARBA" id="ARBA00001946"/>
    </source>
</evidence>
<name>A0AA47P7P6_MERPO</name>
<evidence type="ECO:0000256" key="24">
    <source>
        <dbReference type="ARBA" id="ARBA00048624"/>
    </source>
</evidence>
<evidence type="ECO:0000313" key="34">
    <source>
        <dbReference type="Proteomes" id="UP001174136"/>
    </source>
</evidence>
<evidence type="ECO:0000256" key="15">
    <source>
        <dbReference type="ARBA" id="ARBA00047403"/>
    </source>
</evidence>
<evidence type="ECO:0000256" key="10">
    <source>
        <dbReference type="ARBA" id="ARBA00044908"/>
    </source>
</evidence>
<evidence type="ECO:0000256" key="31">
    <source>
        <dbReference type="SAM" id="MobiDB-lite"/>
    </source>
</evidence>
<evidence type="ECO:0000256" key="21">
    <source>
        <dbReference type="ARBA" id="ARBA00047757"/>
    </source>
</evidence>
<evidence type="ECO:0000256" key="25">
    <source>
        <dbReference type="ARBA" id="ARBA00048667"/>
    </source>
</evidence>
<dbReference type="InterPro" id="IPR000086">
    <property type="entry name" value="NUDIX_hydrolase_dom"/>
</dbReference>
<sequence length="403" mass="44602">MNTALRHWKEAATLILAAGTKRSAGGADGLPGPGGSAAAAAAWDHRVLLLKRSGRSRFMPDAYVFPGGVADASDFSHEWLSVFRAFRRRHGPNLGLRAARQPAGTRPPMFATDRRALGSPVPGDVAFRICALRETFEECGVLLVVPRPKDVEEESVSVPVPPAGLCRTTDPWDRGELIRWRALVNENPANFLEMCRQLEVVPNIWALHEWGNWLTPTAKPGSRYDTAFYICCTPDVPFAAQDDKEIVHVKWVTPPEVLHSYRARELWVAPPQFYELSRLCRHPSLRELHAFASQRAEEGCEHWLPVTLETDTHRSVLLPGDQLHPETGFSTQDPTTDPGLGGAGVSEPALHRMVSTDPYSMSIQISITPKYKHLSPLPAPDPCDLSYPNDPSNLKDNITKSHL</sequence>
<evidence type="ECO:0000256" key="1">
    <source>
        <dbReference type="ARBA" id="ARBA00001936"/>
    </source>
</evidence>
<accession>A0AA47P7P6</accession>
<dbReference type="PROSITE" id="PS51462">
    <property type="entry name" value="NUDIX"/>
    <property type="match status" value="1"/>
</dbReference>
<proteinExistence type="inferred from homology"/>
<evidence type="ECO:0000256" key="20">
    <source>
        <dbReference type="ARBA" id="ARBA00047708"/>
    </source>
</evidence>
<dbReference type="CDD" id="cd18870">
    <property type="entry name" value="NUDIX_AcylCoAdiphos_Nudt19"/>
    <property type="match status" value="1"/>
</dbReference>
<dbReference type="EC" id="3.6.1.77" evidence="11"/>
<gene>
    <name evidence="33" type="primary">NUDT19</name>
    <name evidence="33" type="ORF">N1851_007643</name>
</gene>
<evidence type="ECO:0000259" key="32">
    <source>
        <dbReference type="PROSITE" id="PS51462"/>
    </source>
</evidence>
<dbReference type="GO" id="GO:0046872">
    <property type="term" value="F:metal ion binding"/>
    <property type="evidence" value="ECO:0007669"/>
    <property type="project" value="UniProtKB-KW"/>
</dbReference>
<dbReference type="InterPro" id="IPR039121">
    <property type="entry name" value="NUDT19"/>
</dbReference>
<dbReference type="GO" id="GO:0005739">
    <property type="term" value="C:mitochondrion"/>
    <property type="evidence" value="ECO:0007669"/>
    <property type="project" value="TreeGrafter"/>
</dbReference>
<protein>
    <recommendedName>
        <fullName evidence="8">Acyl-coenzyme A diphosphatase NUDT19</fullName>
        <ecNumber evidence="11">3.6.1.77</ecNumber>
    </recommendedName>
    <alternativeName>
        <fullName evidence="9">Nucleoside diphosphate-linked moiety X motif 19</fullName>
    </alternativeName>
</protein>
<dbReference type="SUPFAM" id="SSF55811">
    <property type="entry name" value="Nudix"/>
    <property type="match status" value="1"/>
</dbReference>
<comment type="catalytic activity">
    <reaction evidence="28">
        <text>choloyl-CoA + H2O = S-choloyl-4'-phosphopantetheine + adenosine 3',5'-bisphosphate + 2 H(+)</text>
        <dbReference type="Rhea" id="RHEA:50036"/>
        <dbReference type="ChEBI" id="CHEBI:15377"/>
        <dbReference type="ChEBI" id="CHEBI:15378"/>
        <dbReference type="ChEBI" id="CHEBI:57373"/>
        <dbReference type="ChEBI" id="CHEBI:58343"/>
        <dbReference type="ChEBI" id="CHEBI:132020"/>
    </reaction>
    <physiologicalReaction direction="left-to-right" evidence="28">
        <dbReference type="Rhea" id="RHEA:50037"/>
    </physiologicalReaction>
</comment>
<keyword evidence="4" id="KW-0479">Metal-binding</keyword>
<evidence type="ECO:0000256" key="18">
    <source>
        <dbReference type="ARBA" id="ARBA00047584"/>
    </source>
</evidence>
<comment type="cofactor">
    <cofactor evidence="2">
        <name>Mg(2+)</name>
        <dbReference type="ChEBI" id="CHEBI:18420"/>
    </cofactor>
</comment>
<evidence type="ECO:0000313" key="33">
    <source>
        <dbReference type="EMBL" id="KAK0151220.1"/>
    </source>
</evidence>
<comment type="catalytic activity">
    <reaction evidence="23">
        <text>(9Z)-tetradecenoyl-CoA + H2O = S-(9Z-tetradecenoyl)-4'-phosphopantetheine + adenosine 3',5'-bisphosphate + 2 H(+)</text>
        <dbReference type="Rhea" id="RHEA:67544"/>
        <dbReference type="ChEBI" id="CHEBI:15377"/>
        <dbReference type="ChEBI" id="CHEBI:15378"/>
        <dbReference type="ChEBI" id="CHEBI:58343"/>
        <dbReference type="ChEBI" id="CHEBI:65060"/>
        <dbReference type="ChEBI" id="CHEBI:172389"/>
    </reaction>
    <physiologicalReaction direction="left-to-right" evidence="23">
        <dbReference type="Rhea" id="RHEA:67545"/>
    </physiologicalReaction>
</comment>
<evidence type="ECO:0000256" key="27">
    <source>
        <dbReference type="ARBA" id="ARBA00048882"/>
    </source>
</evidence>
<evidence type="ECO:0000256" key="7">
    <source>
        <dbReference type="ARBA" id="ARBA00023211"/>
    </source>
</evidence>
<evidence type="ECO:0000256" key="11">
    <source>
        <dbReference type="ARBA" id="ARBA00044967"/>
    </source>
</evidence>
<feature type="domain" description="Nudix hydrolase" evidence="32">
    <location>
        <begin position="30"/>
        <end position="274"/>
    </location>
</feature>
<comment type="catalytic activity">
    <reaction evidence="29">
        <text>butanoyl-CoA + H2O = S-butanoyl-4'-phosphopantetheine + adenosine 3',5'-bisphosphate + 2 H(+)</text>
        <dbReference type="Rhea" id="RHEA:49976"/>
        <dbReference type="ChEBI" id="CHEBI:15377"/>
        <dbReference type="ChEBI" id="CHEBI:15378"/>
        <dbReference type="ChEBI" id="CHEBI:57371"/>
        <dbReference type="ChEBI" id="CHEBI:58343"/>
        <dbReference type="ChEBI" id="CHEBI:132011"/>
    </reaction>
    <physiologicalReaction direction="left-to-right" evidence="29">
        <dbReference type="Rhea" id="RHEA:49977"/>
    </physiologicalReaction>
</comment>
<comment type="catalytic activity">
    <reaction evidence="18">
        <text>4,8-dimethylnonanoyl-CoA + H2O = S-(4,8-dimethylnonanoyl)-4'-phosphopantetheine + adenosine 3',5'-bisphosphate + 2 H(+)</text>
        <dbReference type="Rhea" id="RHEA:67524"/>
        <dbReference type="ChEBI" id="CHEBI:15377"/>
        <dbReference type="ChEBI" id="CHEBI:15378"/>
        <dbReference type="ChEBI" id="CHEBI:58343"/>
        <dbReference type="ChEBI" id="CHEBI:77061"/>
        <dbReference type="ChEBI" id="CHEBI:172385"/>
    </reaction>
    <physiologicalReaction direction="left-to-right" evidence="18">
        <dbReference type="Rhea" id="RHEA:67525"/>
    </physiologicalReaction>
</comment>
<dbReference type="Gene3D" id="3.90.79.10">
    <property type="entry name" value="Nucleoside Triphosphate Pyrophosphohydrolase"/>
    <property type="match status" value="1"/>
</dbReference>
<comment type="similarity">
    <text evidence="3">Belongs to the Nudix hydrolase family.</text>
</comment>
<dbReference type="InterPro" id="IPR015797">
    <property type="entry name" value="NUDIX_hydrolase-like_dom_sf"/>
</dbReference>
<evidence type="ECO:0000256" key="17">
    <source>
        <dbReference type="ARBA" id="ARBA00047511"/>
    </source>
</evidence>
<comment type="catalytic activity">
    <reaction evidence="24">
        <text>succinyl-CoA + H2O = succinyl-4'-phosphopantetheine + adenosine 3',5'-bisphosphate + 2 H(+)</text>
        <dbReference type="Rhea" id="RHEA:67472"/>
        <dbReference type="ChEBI" id="CHEBI:15377"/>
        <dbReference type="ChEBI" id="CHEBI:15378"/>
        <dbReference type="ChEBI" id="CHEBI:57292"/>
        <dbReference type="ChEBI" id="CHEBI:58343"/>
        <dbReference type="ChEBI" id="CHEBI:172364"/>
    </reaction>
    <physiologicalReaction direction="left-to-right" evidence="24">
        <dbReference type="Rhea" id="RHEA:67473"/>
    </physiologicalReaction>
</comment>
<comment type="catalytic activity">
    <reaction evidence="30">
        <text>(9Z)-hexadecenoyl-CoA + H2O = S-(9Z-hexadecenoyl)-4'-phosphopantetheine + adenosine 3',5'-bisphosphate + 2 H(+)</text>
        <dbReference type="Rhea" id="RHEA:67540"/>
        <dbReference type="ChEBI" id="CHEBI:15377"/>
        <dbReference type="ChEBI" id="CHEBI:15378"/>
        <dbReference type="ChEBI" id="CHEBI:58343"/>
        <dbReference type="ChEBI" id="CHEBI:61540"/>
        <dbReference type="ChEBI" id="CHEBI:172388"/>
    </reaction>
    <physiologicalReaction direction="left-to-right" evidence="30">
        <dbReference type="Rhea" id="RHEA:67541"/>
    </physiologicalReaction>
</comment>
<evidence type="ECO:0000256" key="28">
    <source>
        <dbReference type="ARBA" id="ARBA00048961"/>
    </source>
</evidence>
<dbReference type="Proteomes" id="UP001174136">
    <property type="component" value="Unassembled WGS sequence"/>
</dbReference>
<comment type="catalytic activity">
    <reaction evidence="17">
        <text>(6Z)-octenoyl-CoA + H2O = S-(6Z-octenoyl)-4'-phosphopantetheine + adenosine 3',5'-bisphosphate + 2 H(+)</text>
        <dbReference type="Rhea" id="RHEA:67528"/>
        <dbReference type="ChEBI" id="CHEBI:15377"/>
        <dbReference type="ChEBI" id="CHEBI:15378"/>
        <dbReference type="ChEBI" id="CHEBI:58343"/>
        <dbReference type="ChEBI" id="CHEBI:172383"/>
        <dbReference type="ChEBI" id="CHEBI:172384"/>
    </reaction>
    <physiologicalReaction direction="left-to-right" evidence="17">
        <dbReference type="Rhea" id="RHEA:67529"/>
    </physiologicalReaction>
</comment>
<comment type="catalytic activity">
    <reaction evidence="13">
        <text>octanoyl-CoA + H2O = S-octanoyl-4'-phosphopantetheine + adenosine 3',5'-bisphosphate + 2 H(+)</text>
        <dbReference type="Rhea" id="RHEA:50016"/>
        <dbReference type="ChEBI" id="CHEBI:15377"/>
        <dbReference type="ChEBI" id="CHEBI:15378"/>
        <dbReference type="ChEBI" id="CHEBI:57386"/>
        <dbReference type="ChEBI" id="CHEBI:58343"/>
        <dbReference type="ChEBI" id="CHEBI:132013"/>
    </reaction>
    <physiologicalReaction direction="left-to-right" evidence="13">
        <dbReference type="Rhea" id="RHEA:50017"/>
    </physiologicalReaction>
</comment>